<dbReference type="AlphaFoldDB" id="A0A2G9C3Q0"/>
<name>A0A2G9C3Q0_9BURK</name>
<feature type="compositionally biased region" description="Basic and acidic residues" evidence="1">
    <location>
        <begin position="202"/>
        <end position="219"/>
    </location>
</feature>
<dbReference type="Proteomes" id="UP000231501">
    <property type="component" value="Unassembled WGS sequence"/>
</dbReference>
<reference evidence="2 3" key="1">
    <citation type="submission" date="2017-11" db="EMBL/GenBank/DDBJ databases">
        <title>Draft genome sequence of Mitsuaria sp. HWN-4.</title>
        <authorList>
            <person name="Gundlapally S.R."/>
        </authorList>
    </citation>
    <scope>NUCLEOTIDE SEQUENCE [LARGE SCALE GENOMIC DNA]</scope>
    <source>
        <strain evidence="2 3">HWN-4</strain>
    </source>
</reference>
<gene>
    <name evidence="2" type="ORF">CS062_21865</name>
</gene>
<accession>A0A2G9C3Q0</accession>
<evidence type="ECO:0000313" key="2">
    <source>
        <dbReference type="EMBL" id="PIM51060.1"/>
    </source>
</evidence>
<evidence type="ECO:0000313" key="3">
    <source>
        <dbReference type="Proteomes" id="UP000231501"/>
    </source>
</evidence>
<sequence>MQQQALAGVATQAATVSLKLQTRSGQTVELRIGVNSGESGGTRGLQVEVSSSGPLSSAERDALATLSDGLDRALEGLGDGAPTLDLSGLTGFDADGVLTGLDLRIDNPDAPADRPGQLRSFSLQLGAEKKSLALRTTSGEMSLEVDAASTTAAPASGQRWSAIDQLLQQIDAAAERGHADAAMTKSFKDAFRQLQAPPSGPDETRRPDDGRRPDVDATRGRPLAAESAPAIRSAPKGADARPGGIVDRLDPAAMAPMSDGLRAQTQALQSGLADFQASFSADSQRTSRIGSVQEAGHADYRIGQTTTERPNTATGGRSITQTQTETLSASFQKSRTYTLDRAGGNYDATDVEDTRTVTTLIDTTRDSIARAMRKTDEQRRKTFTEVENHRAASHQEWPSQRSLVERLR</sequence>
<keyword evidence="3" id="KW-1185">Reference proteome</keyword>
<organism evidence="2 3">
    <name type="scientific">Roseateles chitinivorans</name>
    <dbReference type="NCBI Taxonomy" id="2917965"/>
    <lineage>
        <taxon>Bacteria</taxon>
        <taxon>Pseudomonadati</taxon>
        <taxon>Pseudomonadota</taxon>
        <taxon>Betaproteobacteria</taxon>
        <taxon>Burkholderiales</taxon>
        <taxon>Sphaerotilaceae</taxon>
        <taxon>Roseateles</taxon>
    </lineage>
</organism>
<proteinExistence type="predicted"/>
<feature type="region of interest" description="Disordered" evidence="1">
    <location>
        <begin position="34"/>
        <end position="56"/>
    </location>
</feature>
<comment type="caution">
    <text evidence="2">The sequence shown here is derived from an EMBL/GenBank/DDBJ whole genome shotgun (WGS) entry which is preliminary data.</text>
</comment>
<evidence type="ECO:0000256" key="1">
    <source>
        <dbReference type="SAM" id="MobiDB-lite"/>
    </source>
</evidence>
<protein>
    <submittedName>
        <fullName evidence="2">Uncharacterized protein</fullName>
    </submittedName>
</protein>
<feature type="region of interest" description="Disordered" evidence="1">
    <location>
        <begin position="372"/>
        <end position="408"/>
    </location>
</feature>
<feature type="region of interest" description="Disordered" evidence="1">
    <location>
        <begin position="191"/>
        <end position="251"/>
    </location>
</feature>
<feature type="compositionally biased region" description="Basic and acidic residues" evidence="1">
    <location>
        <begin position="372"/>
        <end position="390"/>
    </location>
</feature>
<dbReference type="EMBL" id="PEOG01000082">
    <property type="protein sequence ID" value="PIM51060.1"/>
    <property type="molecule type" value="Genomic_DNA"/>
</dbReference>